<evidence type="ECO:0000259" key="4">
    <source>
        <dbReference type="Pfam" id="PF00892"/>
    </source>
</evidence>
<dbReference type="EMBL" id="MIJF01000089">
    <property type="protein sequence ID" value="OEF96415.1"/>
    <property type="molecule type" value="Genomic_DNA"/>
</dbReference>
<dbReference type="Pfam" id="PF00892">
    <property type="entry name" value="EamA"/>
    <property type="match status" value="2"/>
</dbReference>
<feature type="domain" description="EamA" evidence="4">
    <location>
        <begin position="150"/>
        <end position="283"/>
    </location>
</feature>
<dbReference type="STRING" id="337097.BHF71_04490"/>
<dbReference type="Gene3D" id="1.10.3730.20">
    <property type="match status" value="1"/>
</dbReference>
<evidence type="ECO:0000313" key="5">
    <source>
        <dbReference type="EMBL" id="OEF96415.1"/>
    </source>
</evidence>
<dbReference type="Proteomes" id="UP000243739">
    <property type="component" value="Unassembled WGS sequence"/>
</dbReference>
<organism evidence="5 6">
    <name type="scientific">Vulcanibacillus modesticaldus</name>
    <dbReference type="NCBI Taxonomy" id="337097"/>
    <lineage>
        <taxon>Bacteria</taxon>
        <taxon>Bacillati</taxon>
        <taxon>Bacillota</taxon>
        <taxon>Bacilli</taxon>
        <taxon>Bacillales</taxon>
        <taxon>Bacillaceae</taxon>
        <taxon>Vulcanibacillus</taxon>
    </lineage>
</organism>
<comment type="similarity">
    <text evidence="2">Belongs to the EamA transporter family.</text>
</comment>
<name>A0A1D2YRZ9_9BACI</name>
<keyword evidence="6" id="KW-1185">Reference proteome</keyword>
<accession>A0A1D2YRZ9</accession>
<evidence type="ECO:0000256" key="1">
    <source>
        <dbReference type="ARBA" id="ARBA00004127"/>
    </source>
</evidence>
<dbReference type="GO" id="GO:0016020">
    <property type="term" value="C:membrane"/>
    <property type="evidence" value="ECO:0007669"/>
    <property type="project" value="InterPro"/>
</dbReference>
<feature type="transmembrane region" description="Helical" evidence="3">
    <location>
        <begin position="145"/>
        <end position="167"/>
    </location>
</feature>
<proteinExistence type="inferred from homology"/>
<feature type="domain" description="EamA" evidence="4">
    <location>
        <begin position="7"/>
        <end position="137"/>
    </location>
</feature>
<reference evidence="5 6" key="1">
    <citation type="submission" date="2016-09" db="EMBL/GenBank/DDBJ databases">
        <title>Draft genome sequence for the type strain of Vulcanibacillus modesticaldus BR, a strictly anaerobic, moderately thermophilic, and nitrate-reducing bacterium from deep sea-hydrothermal vents of the Mid-Atlantic Ridge.</title>
        <authorList>
            <person name="Abin C.A."/>
            <person name="Hollibaugh J.T."/>
        </authorList>
    </citation>
    <scope>NUCLEOTIDE SEQUENCE [LARGE SCALE GENOMIC DNA]</scope>
    <source>
        <strain evidence="5 6">BR</strain>
    </source>
</reference>
<feature type="transmembrane region" description="Helical" evidence="3">
    <location>
        <begin position="35"/>
        <end position="55"/>
    </location>
</feature>
<evidence type="ECO:0000256" key="2">
    <source>
        <dbReference type="ARBA" id="ARBA00007362"/>
    </source>
</evidence>
<feature type="transmembrane region" description="Helical" evidence="3">
    <location>
        <begin position="214"/>
        <end position="234"/>
    </location>
</feature>
<evidence type="ECO:0000256" key="3">
    <source>
        <dbReference type="SAM" id="Phobius"/>
    </source>
</evidence>
<evidence type="ECO:0000313" key="6">
    <source>
        <dbReference type="Proteomes" id="UP000243739"/>
    </source>
</evidence>
<dbReference type="AlphaFoldDB" id="A0A1D2YRZ9"/>
<keyword evidence="3" id="KW-1133">Transmembrane helix</keyword>
<feature type="transmembrane region" description="Helical" evidence="3">
    <location>
        <begin position="7"/>
        <end position="29"/>
    </location>
</feature>
<dbReference type="InterPro" id="IPR000620">
    <property type="entry name" value="EamA_dom"/>
</dbReference>
<dbReference type="PANTHER" id="PTHR22911:SF76">
    <property type="entry name" value="EAMA DOMAIN-CONTAINING PROTEIN"/>
    <property type="match status" value="1"/>
</dbReference>
<dbReference type="RefSeq" id="WP_069657635.1">
    <property type="nucleotide sequence ID" value="NZ_MIJF01000089.1"/>
</dbReference>
<comment type="caution">
    <text evidence="5">The sequence shown here is derived from an EMBL/GenBank/DDBJ whole genome shotgun (WGS) entry which is preliminary data.</text>
</comment>
<dbReference type="InterPro" id="IPR037185">
    <property type="entry name" value="EmrE-like"/>
</dbReference>
<feature type="transmembrane region" description="Helical" evidence="3">
    <location>
        <begin position="241"/>
        <end position="261"/>
    </location>
</feature>
<feature type="transmembrane region" description="Helical" evidence="3">
    <location>
        <begin position="91"/>
        <end position="114"/>
    </location>
</feature>
<feature type="transmembrane region" description="Helical" evidence="3">
    <location>
        <begin position="179"/>
        <end position="202"/>
    </location>
</feature>
<dbReference type="PANTHER" id="PTHR22911">
    <property type="entry name" value="ACYL-MALONYL CONDENSING ENZYME-RELATED"/>
    <property type="match status" value="1"/>
</dbReference>
<keyword evidence="3" id="KW-0472">Membrane</keyword>
<comment type="subcellular location">
    <subcellularLocation>
        <location evidence="1">Endomembrane system</location>
        <topology evidence="1">Multi-pass membrane protein</topology>
    </subcellularLocation>
</comment>
<feature type="transmembrane region" description="Helical" evidence="3">
    <location>
        <begin position="121"/>
        <end position="139"/>
    </location>
</feature>
<dbReference type="SUPFAM" id="SSF103481">
    <property type="entry name" value="Multidrug resistance efflux transporter EmrE"/>
    <property type="match status" value="2"/>
</dbReference>
<gene>
    <name evidence="5" type="ORF">BHF71_04490</name>
</gene>
<sequence length="287" mass="31771">MANKNRAYIALGIGVLSVSTAAIFVKLSAAPASIIALYRLLFSTLILGIPTIIYYREELRLLKNKEWLYSMLSGVFLAIHFITWFESLKYTSVASSVVIVTLQPILAMIGGYFLFKEKVSILGVIGAFFALAGAFIVGWGDFNIAGQALIGDFLAFIGAITATGYWLFGQTLRKKLSLLPYTTVVYSTSTILLLIYNILLGIDLLDYELRDWKLFIALAVIPNIMGHTILNWTIRYINATTVTMSILVEPIGSIILAFLILNETVELLQMIGGLIIIGGIFIYLKYK</sequence>
<feature type="transmembrane region" description="Helical" evidence="3">
    <location>
        <begin position="67"/>
        <end position="85"/>
    </location>
</feature>
<keyword evidence="3" id="KW-0812">Transmembrane</keyword>
<feature type="transmembrane region" description="Helical" evidence="3">
    <location>
        <begin position="267"/>
        <end position="284"/>
    </location>
</feature>
<protein>
    <recommendedName>
        <fullName evidence="4">EamA domain-containing protein</fullName>
    </recommendedName>
</protein>